<dbReference type="Proteomes" id="UP000696280">
    <property type="component" value="Unassembled WGS sequence"/>
</dbReference>
<dbReference type="AlphaFoldDB" id="A0A9N9L2T0"/>
<dbReference type="EMBL" id="CAJVRL010000082">
    <property type="protein sequence ID" value="CAG8958439.1"/>
    <property type="molecule type" value="Genomic_DNA"/>
</dbReference>
<comment type="caution">
    <text evidence="1">The sequence shown here is derived from an EMBL/GenBank/DDBJ whole genome shotgun (WGS) entry which is preliminary data.</text>
</comment>
<dbReference type="OrthoDB" id="10453341at2759"/>
<reference evidence="1" key="1">
    <citation type="submission" date="2021-07" db="EMBL/GenBank/DDBJ databases">
        <authorList>
            <person name="Durling M."/>
        </authorList>
    </citation>
    <scope>NUCLEOTIDE SEQUENCE</scope>
</reference>
<accession>A0A9N9L2T0</accession>
<protein>
    <submittedName>
        <fullName evidence="1">Uncharacterized protein</fullName>
    </submittedName>
</protein>
<sequence>MTTAHFLSSTMMDGHSCMDSSNDFRHRANSCNYNLSEWWYQLQRRLKYEDHSSSRNAGTAILKCTVLAANVVQGSNPDAVNVEHRECWS</sequence>
<evidence type="ECO:0000313" key="1">
    <source>
        <dbReference type="EMBL" id="CAG8958439.1"/>
    </source>
</evidence>
<gene>
    <name evidence="1" type="ORF">HYFRA_00011116</name>
</gene>
<proteinExistence type="predicted"/>
<name>A0A9N9L2T0_9HELO</name>
<evidence type="ECO:0000313" key="2">
    <source>
        <dbReference type="Proteomes" id="UP000696280"/>
    </source>
</evidence>
<keyword evidence="2" id="KW-1185">Reference proteome</keyword>
<organism evidence="1 2">
    <name type="scientific">Hymenoscyphus fraxineus</name>
    <dbReference type="NCBI Taxonomy" id="746836"/>
    <lineage>
        <taxon>Eukaryota</taxon>
        <taxon>Fungi</taxon>
        <taxon>Dikarya</taxon>
        <taxon>Ascomycota</taxon>
        <taxon>Pezizomycotina</taxon>
        <taxon>Leotiomycetes</taxon>
        <taxon>Helotiales</taxon>
        <taxon>Helotiaceae</taxon>
        <taxon>Hymenoscyphus</taxon>
    </lineage>
</organism>